<gene>
    <name evidence="2" type="ORF">ABLG96_13875</name>
</gene>
<organism evidence="2">
    <name type="scientific">Nakamurella sp. A5-74</name>
    <dbReference type="NCBI Taxonomy" id="3158264"/>
    <lineage>
        <taxon>Bacteria</taxon>
        <taxon>Bacillati</taxon>
        <taxon>Actinomycetota</taxon>
        <taxon>Actinomycetes</taxon>
        <taxon>Nakamurellales</taxon>
        <taxon>Nakamurellaceae</taxon>
        <taxon>Nakamurella</taxon>
    </lineage>
</organism>
<dbReference type="AlphaFoldDB" id="A0AAU8DJI0"/>
<name>A0AAU8DJI0_9ACTN</name>
<evidence type="ECO:0000313" key="2">
    <source>
        <dbReference type="EMBL" id="XCG62342.1"/>
    </source>
</evidence>
<dbReference type="RefSeq" id="WP_353647957.1">
    <property type="nucleotide sequence ID" value="NZ_CP159218.1"/>
</dbReference>
<accession>A0AAU8DJI0</accession>
<sequence length="61" mass="6480">MTDHDDTTDDAEATAIARRLFARDEPLFATLTVPTAEAPDPDDNPAPTGLFATTTTEETAS</sequence>
<evidence type="ECO:0000256" key="1">
    <source>
        <dbReference type="SAM" id="MobiDB-lite"/>
    </source>
</evidence>
<reference evidence="2" key="1">
    <citation type="submission" date="2024-05" db="EMBL/GenBank/DDBJ databases">
        <authorList>
            <person name="Cai S.Y."/>
            <person name="Jin L.M."/>
            <person name="Li H.R."/>
        </authorList>
    </citation>
    <scope>NUCLEOTIDE SEQUENCE</scope>
    <source>
        <strain evidence="2">A5-74</strain>
    </source>
</reference>
<feature type="region of interest" description="Disordered" evidence="1">
    <location>
        <begin position="33"/>
        <end position="61"/>
    </location>
</feature>
<feature type="compositionally biased region" description="Low complexity" evidence="1">
    <location>
        <begin position="52"/>
        <end position="61"/>
    </location>
</feature>
<protein>
    <submittedName>
        <fullName evidence="2">Uncharacterized protein</fullName>
    </submittedName>
</protein>
<dbReference type="EMBL" id="CP159218">
    <property type="protein sequence ID" value="XCG62342.1"/>
    <property type="molecule type" value="Genomic_DNA"/>
</dbReference>
<proteinExistence type="predicted"/>